<dbReference type="AlphaFoldDB" id="A0A843UKJ8"/>
<dbReference type="SMR" id="A0A843UKJ8"/>
<sequence length="315" mass="34051">MTSFTIPAASPRVLPVPPPSRRAPPAASFRTLPDPSRLASSAGRCQPPREATEARVSHCAELSPRLRRRGGSSPYRRPSGATMSAVELQPSLALKTKAVEVAQTLKGTSIFLVGMNNTVKASIGKTLADALRYYYFDSDGLVEEAAGGESAARAFRERDESGFRESEHQGNFLQSEVLKQLTSMGRLVVCAGDGAVQNATNLGYLRYGISIWVDVPLDIIADEVLNSGTQSLNAQDRSTSDPFDEVLTQLTSQYEENKEGCGTADATVSLLKVASTLGYDDLSCVTPEDMAIEVLKEIEKLTRVKKMMEDAARPF</sequence>
<name>A0A843UKJ8_COLES</name>
<dbReference type="PANTHER" id="PTHR21087">
    <property type="entry name" value="SHIKIMATE KINASE"/>
    <property type="match status" value="1"/>
</dbReference>
<gene>
    <name evidence="4" type="ORF">Taro_014837</name>
</gene>
<comment type="subcellular location">
    <subcellularLocation>
        <location evidence="1">Plastid</location>
        <location evidence="1">Chloroplast</location>
    </subcellularLocation>
</comment>
<dbReference type="InterPro" id="IPR031322">
    <property type="entry name" value="Shikimate/glucono_kinase"/>
</dbReference>
<accession>A0A843UKJ8</accession>
<evidence type="ECO:0000313" key="4">
    <source>
        <dbReference type="EMBL" id="MQL82360.1"/>
    </source>
</evidence>
<dbReference type="InterPro" id="IPR027417">
    <property type="entry name" value="P-loop_NTPase"/>
</dbReference>
<dbReference type="SUPFAM" id="SSF52540">
    <property type="entry name" value="P-loop containing nucleoside triphosphate hydrolases"/>
    <property type="match status" value="1"/>
</dbReference>
<dbReference type="PRINTS" id="PR01100">
    <property type="entry name" value="SHIKIMTKNASE"/>
</dbReference>
<comment type="caution">
    <text evidence="4">The sequence shown here is derived from an EMBL/GenBank/DDBJ whole genome shotgun (WGS) entry which is preliminary data.</text>
</comment>
<dbReference type="EMBL" id="NMUH01000627">
    <property type="protein sequence ID" value="MQL82360.1"/>
    <property type="molecule type" value="Genomic_DNA"/>
</dbReference>
<comment type="similarity">
    <text evidence="2">Belongs to the shikimate kinase family.</text>
</comment>
<evidence type="ECO:0000256" key="1">
    <source>
        <dbReference type="ARBA" id="ARBA00004229"/>
    </source>
</evidence>
<evidence type="ECO:0000313" key="5">
    <source>
        <dbReference type="Proteomes" id="UP000652761"/>
    </source>
</evidence>
<dbReference type="OrthoDB" id="197068at2759"/>
<dbReference type="FunFam" id="3.40.50.300:FF:001033">
    <property type="entry name" value="Shikimate kinase 2, chloroplastic"/>
    <property type="match status" value="1"/>
</dbReference>
<dbReference type="HAMAP" id="MF_00109">
    <property type="entry name" value="Shikimate_kinase"/>
    <property type="match status" value="1"/>
</dbReference>
<dbReference type="PANTHER" id="PTHR21087:SF4">
    <property type="entry name" value="INACTIVE SHIKIMATE KINASE LIKE 1, CHLOROPLASTIC-RELATED"/>
    <property type="match status" value="1"/>
</dbReference>
<feature type="region of interest" description="Disordered" evidence="3">
    <location>
        <begin position="1"/>
        <end position="82"/>
    </location>
</feature>
<dbReference type="Gene3D" id="3.40.50.300">
    <property type="entry name" value="P-loop containing nucleotide triphosphate hydrolases"/>
    <property type="match status" value="1"/>
</dbReference>
<evidence type="ECO:0008006" key="6">
    <source>
        <dbReference type="Google" id="ProtNLM"/>
    </source>
</evidence>
<keyword evidence="5" id="KW-1185">Reference proteome</keyword>
<dbReference type="GO" id="GO:0009507">
    <property type="term" value="C:chloroplast"/>
    <property type="evidence" value="ECO:0007669"/>
    <property type="project" value="UniProtKB-SubCell"/>
</dbReference>
<proteinExistence type="inferred from homology"/>
<protein>
    <recommendedName>
        <fullName evidence="6">Inactive shikimate kinase like 1, chloroplastic</fullName>
    </recommendedName>
</protein>
<feature type="compositionally biased region" description="Low complexity" evidence="3">
    <location>
        <begin position="71"/>
        <end position="80"/>
    </location>
</feature>
<organism evidence="4 5">
    <name type="scientific">Colocasia esculenta</name>
    <name type="common">Wild taro</name>
    <name type="synonym">Arum esculentum</name>
    <dbReference type="NCBI Taxonomy" id="4460"/>
    <lineage>
        <taxon>Eukaryota</taxon>
        <taxon>Viridiplantae</taxon>
        <taxon>Streptophyta</taxon>
        <taxon>Embryophyta</taxon>
        <taxon>Tracheophyta</taxon>
        <taxon>Spermatophyta</taxon>
        <taxon>Magnoliopsida</taxon>
        <taxon>Liliopsida</taxon>
        <taxon>Araceae</taxon>
        <taxon>Aroideae</taxon>
        <taxon>Colocasieae</taxon>
        <taxon>Colocasia</taxon>
    </lineage>
</organism>
<evidence type="ECO:0000256" key="3">
    <source>
        <dbReference type="SAM" id="MobiDB-lite"/>
    </source>
</evidence>
<dbReference type="GO" id="GO:0005829">
    <property type="term" value="C:cytosol"/>
    <property type="evidence" value="ECO:0007669"/>
    <property type="project" value="TreeGrafter"/>
</dbReference>
<reference evidence="4" key="1">
    <citation type="submission" date="2017-07" db="EMBL/GenBank/DDBJ databases">
        <title>Taro Niue Genome Assembly and Annotation.</title>
        <authorList>
            <person name="Atibalentja N."/>
            <person name="Keating K."/>
            <person name="Fields C.J."/>
        </authorList>
    </citation>
    <scope>NUCLEOTIDE SEQUENCE</scope>
    <source>
        <strain evidence="4">Niue_2</strain>
        <tissue evidence="4">Leaf</tissue>
    </source>
</reference>
<dbReference type="InterPro" id="IPR000623">
    <property type="entry name" value="Shikimate_kinase/TSH1"/>
</dbReference>
<dbReference type="Pfam" id="PF01202">
    <property type="entry name" value="SKI"/>
    <property type="match status" value="1"/>
</dbReference>
<dbReference type="Proteomes" id="UP000652761">
    <property type="component" value="Unassembled WGS sequence"/>
</dbReference>
<evidence type="ECO:0000256" key="2">
    <source>
        <dbReference type="ARBA" id="ARBA00006997"/>
    </source>
</evidence>